<dbReference type="EC" id="5.4.2.10" evidence="6 8"/>
<dbReference type="InterPro" id="IPR006352">
    <property type="entry name" value="GlmM_bact"/>
</dbReference>
<feature type="domain" description="Alpha-D-phosphohexomutase alpha/beta/alpha" evidence="12">
    <location>
        <begin position="261"/>
        <end position="369"/>
    </location>
</feature>
<dbReference type="Gene3D" id="3.40.120.10">
    <property type="entry name" value="Alpha-D-Glucose-1,6-Bisphosphate, subunit A, domain 3"/>
    <property type="match status" value="3"/>
</dbReference>
<dbReference type="InterPro" id="IPR016055">
    <property type="entry name" value="A-D-PHexomutase_a/b/a-I/II/III"/>
</dbReference>
<dbReference type="Pfam" id="PF02879">
    <property type="entry name" value="PGM_PMM_II"/>
    <property type="match status" value="1"/>
</dbReference>
<dbReference type="Pfam" id="PF00408">
    <property type="entry name" value="PGM_PMM_IV"/>
    <property type="match status" value="1"/>
</dbReference>
<comment type="caution">
    <text evidence="13">The sequence shown here is derived from an EMBL/GenBank/DDBJ whole genome shotgun (WGS) entry which is preliminary data.</text>
</comment>
<evidence type="ECO:0000259" key="10">
    <source>
        <dbReference type="Pfam" id="PF02878"/>
    </source>
</evidence>
<feature type="binding site" evidence="6">
    <location>
        <position position="243"/>
    </location>
    <ligand>
        <name>Mg(2+)</name>
        <dbReference type="ChEBI" id="CHEBI:18420"/>
    </ligand>
</feature>
<evidence type="ECO:0000256" key="2">
    <source>
        <dbReference type="ARBA" id="ARBA00022553"/>
    </source>
</evidence>
<keyword evidence="3 6" id="KW-0479">Metal-binding</keyword>
<evidence type="ECO:0000259" key="9">
    <source>
        <dbReference type="Pfam" id="PF00408"/>
    </source>
</evidence>
<evidence type="ECO:0000259" key="11">
    <source>
        <dbReference type="Pfam" id="PF02879"/>
    </source>
</evidence>
<keyword evidence="2 6" id="KW-0597">Phosphoprotein</keyword>
<keyword evidence="5 6" id="KW-0413">Isomerase</keyword>
<feature type="domain" description="Alpha-D-phosphohexomutase alpha/beta/alpha" evidence="10">
    <location>
        <begin position="2"/>
        <end position="136"/>
    </location>
</feature>
<dbReference type="InterPro" id="IPR016066">
    <property type="entry name" value="A-D-PHexomutase_CS"/>
</dbReference>
<feature type="binding site" evidence="6">
    <location>
        <position position="245"/>
    </location>
    <ligand>
        <name>Mg(2+)</name>
        <dbReference type="ChEBI" id="CHEBI:18420"/>
    </ligand>
</feature>
<dbReference type="NCBIfam" id="TIGR01455">
    <property type="entry name" value="glmM"/>
    <property type="match status" value="1"/>
</dbReference>
<evidence type="ECO:0000256" key="5">
    <source>
        <dbReference type="ARBA" id="ARBA00023235"/>
    </source>
</evidence>
<accession>A0ABU3KDT4</accession>
<feature type="domain" description="Alpha-D-phosphohexomutase alpha/beta/alpha" evidence="11">
    <location>
        <begin position="159"/>
        <end position="256"/>
    </location>
</feature>
<dbReference type="GO" id="GO:0008966">
    <property type="term" value="F:phosphoglucosamine mutase activity"/>
    <property type="evidence" value="ECO:0007669"/>
    <property type="project" value="UniProtKB-EC"/>
</dbReference>
<comment type="PTM">
    <text evidence="6">Activated by phosphorylation.</text>
</comment>
<comment type="similarity">
    <text evidence="1 6 7">Belongs to the phosphohexose mutase family.</text>
</comment>
<feature type="binding site" description="via phosphate group" evidence="6">
    <location>
        <position position="101"/>
    </location>
    <ligand>
        <name>Mg(2+)</name>
        <dbReference type="ChEBI" id="CHEBI:18420"/>
    </ligand>
</feature>
<dbReference type="InterPro" id="IPR036900">
    <property type="entry name" value="A-D-PHexomutase_C_sf"/>
</dbReference>
<reference evidence="13 14" key="1">
    <citation type="journal article" date="2023" name="ISME J.">
        <title>Cultivation and genomic characterization of novel and ubiquitous marine nitrite-oxidizing bacteria from the Nitrospirales.</title>
        <authorList>
            <person name="Mueller A.J."/>
            <person name="Daebeler A."/>
            <person name="Herbold C.W."/>
            <person name="Kirkegaard R.H."/>
            <person name="Daims H."/>
        </authorList>
    </citation>
    <scope>NUCLEOTIDE SEQUENCE [LARGE SCALE GENOMIC DNA]</scope>
    <source>
        <strain evidence="13 14">EB</strain>
    </source>
</reference>
<comment type="cofactor">
    <cofactor evidence="6">
        <name>Mg(2+)</name>
        <dbReference type="ChEBI" id="CHEBI:18420"/>
    </cofactor>
    <text evidence="6">Binds 1 Mg(2+) ion per subunit.</text>
</comment>
<gene>
    <name evidence="6 13" type="primary">glmM</name>
    <name evidence="13" type="ORF">PPG34_17990</name>
</gene>
<dbReference type="InterPro" id="IPR005845">
    <property type="entry name" value="A-D-PHexomutase_a/b/a-II"/>
</dbReference>
<dbReference type="InterPro" id="IPR005844">
    <property type="entry name" value="A-D-PHexomutase_a/b/a-I"/>
</dbReference>
<dbReference type="InterPro" id="IPR005846">
    <property type="entry name" value="A-D-PHexomutase_a/b/a-III"/>
</dbReference>
<protein>
    <recommendedName>
        <fullName evidence="6 8">Phosphoglucosamine mutase</fullName>
        <ecNumber evidence="6 8">5.4.2.10</ecNumber>
    </recommendedName>
</protein>
<dbReference type="PROSITE" id="PS00710">
    <property type="entry name" value="PGM_PMM"/>
    <property type="match status" value="1"/>
</dbReference>
<dbReference type="Gene3D" id="3.30.310.50">
    <property type="entry name" value="Alpha-D-phosphohexomutase, C-terminal domain"/>
    <property type="match status" value="1"/>
</dbReference>
<name>A0ABU3KDT4_9BACT</name>
<evidence type="ECO:0000256" key="6">
    <source>
        <dbReference type="HAMAP-Rule" id="MF_01554"/>
    </source>
</evidence>
<evidence type="ECO:0000256" key="3">
    <source>
        <dbReference type="ARBA" id="ARBA00022723"/>
    </source>
</evidence>
<feature type="active site" description="Phosphoserine intermediate" evidence="6">
    <location>
        <position position="101"/>
    </location>
</feature>
<evidence type="ECO:0000256" key="8">
    <source>
        <dbReference type="RuleBase" id="RU004327"/>
    </source>
</evidence>
<evidence type="ECO:0000313" key="13">
    <source>
        <dbReference type="EMBL" id="MDT7044247.1"/>
    </source>
</evidence>
<feature type="binding site" evidence="6">
    <location>
        <position position="247"/>
    </location>
    <ligand>
        <name>Mg(2+)</name>
        <dbReference type="ChEBI" id="CHEBI:18420"/>
    </ligand>
</feature>
<dbReference type="InterPro" id="IPR005843">
    <property type="entry name" value="A-D-PHexomutase_C"/>
</dbReference>
<evidence type="ECO:0000256" key="1">
    <source>
        <dbReference type="ARBA" id="ARBA00010231"/>
    </source>
</evidence>
<dbReference type="PRINTS" id="PR00509">
    <property type="entry name" value="PGMPMM"/>
</dbReference>
<dbReference type="NCBIfam" id="NF008139">
    <property type="entry name" value="PRK10887.1"/>
    <property type="match status" value="1"/>
</dbReference>
<dbReference type="HAMAP" id="MF_01554_B">
    <property type="entry name" value="GlmM_B"/>
    <property type="match status" value="1"/>
</dbReference>
<dbReference type="Pfam" id="PF02880">
    <property type="entry name" value="PGM_PMM_III"/>
    <property type="match status" value="1"/>
</dbReference>
<dbReference type="InterPro" id="IPR050060">
    <property type="entry name" value="Phosphoglucosamine_mutase"/>
</dbReference>
<comment type="function">
    <text evidence="6 8">Catalyzes the conversion of glucosamine-6-phosphate to glucosamine-1-phosphate.</text>
</comment>
<dbReference type="RefSeq" id="WP_313834832.1">
    <property type="nucleotide sequence ID" value="NZ_JAQOUE010000002.1"/>
</dbReference>
<dbReference type="InterPro" id="IPR005841">
    <property type="entry name" value="Alpha-D-phosphohexomutase_SF"/>
</dbReference>
<organism evidence="13 14">
    <name type="scientific">Candidatus Nitronereus thalassa</name>
    <dbReference type="NCBI Taxonomy" id="3020898"/>
    <lineage>
        <taxon>Bacteria</taxon>
        <taxon>Pseudomonadati</taxon>
        <taxon>Nitrospirota</taxon>
        <taxon>Nitrospiria</taxon>
        <taxon>Nitrospirales</taxon>
        <taxon>Nitrospiraceae</taxon>
        <taxon>Candidatus Nitronereus</taxon>
    </lineage>
</organism>
<dbReference type="Proteomes" id="UP001250932">
    <property type="component" value="Unassembled WGS sequence"/>
</dbReference>
<dbReference type="EMBL" id="JAQOUE010000002">
    <property type="protein sequence ID" value="MDT7044247.1"/>
    <property type="molecule type" value="Genomic_DNA"/>
</dbReference>
<keyword evidence="14" id="KW-1185">Reference proteome</keyword>
<dbReference type="PANTHER" id="PTHR42946">
    <property type="entry name" value="PHOSPHOHEXOSE MUTASE"/>
    <property type="match status" value="1"/>
</dbReference>
<comment type="catalytic activity">
    <reaction evidence="6 8">
        <text>alpha-D-glucosamine 1-phosphate = D-glucosamine 6-phosphate</text>
        <dbReference type="Rhea" id="RHEA:23424"/>
        <dbReference type="ChEBI" id="CHEBI:58516"/>
        <dbReference type="ChEBI" id="CHEBI:58725"/>
        <dbReference type="EC" id="5.4.2.10"/>
    </reaction>
</comment>
<dbReference type="SUPFAM" id="SSF53738">
    <property type="entry name" value="Phosphoglucomutase, first 3 domains"/>
    <property type="match status" value="3"/>
</dbReference>
<keyword evidence="4 6" id="KW-0460">Magnesium</keyword>
<sequence length="449" mass="48808">MRKLFGTDGVRGVANLEPMTSETAMKLGRAVAHLFKRREGRHQIVIGKDTRLSGYMLESALTSGICSMGVDVLLVGPMPTPGVAFLTRSLRADAGVMISASHNPYQDNGIKFFSNDGLKLPDEVELRIEELILTNEIEHLRPTAKEIGKAYRIDHAEGRYIEYVKRSLPREMDFQGLKVVLDCAHGAGYSVFPKVVRELGAEVSVIGDEPNGTNINAGYGAMSPKRLQEEVLLQGADIGIALDGDADRSVFVNEEGHVVSGDQALAAFAFDLHERGRLEKQTVVGTVMSNFGFEVALQKVGISLLRTPVGDRYILEQMLANGHNLGGEQSGHFIFLDYNSTGDGLISGLQMLKLMKRAEQPLSVVTQCMEAVPQVLLGVEVSRKPDLDSIPELQAAIRSCEKALNGTGRVLVRYSGTEPLVRVMVEGQNDNQIRQVADQLVGVVKAAIG</sequence>
<dbReference type="Pfam" id="PF02878">
    <property type="entry name" value="PGM_PMM_I"/>
    <property type="match status" value="1"/>
</dbReference>
<evidence type="ECO:0000259" key="12">
    <source>
        <dbReference type="Pfam" id="PF02880"/>
    </source>
</evidence>
<dbReference type="PANTHER" id="PTHR42946:SF1">
    <property type="entry name" value="PHOSPHOGLUCOMUTASE (ALPHA-D-GLUCOSE-1,6-BISPHOSPHATE-DEPENDENT)"/>
    <property type="match status" value="1"/>
</dbReference>
<feature type="modified residue" description="Phosphoserine" evidence="6">
    <location>
        <position position="101"/>
    </location>
</feature>
<evidence type="ECO:0000256" key="7">
    <source>
        <dbReference type="RuleBase" id="RU004326"/>
    </source>
</evidence>
<evidence type="ECO:0000313" key="14">
    <source>
        <dbReference type="Proteomes" id="UP001250932"/>
    </source>
</evidence>
<dbReference type="CDD" id="cd05802">
    <property type="entry name" value="GlmM"/>
    <property type="match status" value="1"/>
</dbReference>
<evidence type="ECO:0000256" key="4">
    <source>
        <dbReference type="ARBA" id="ARBA00022842"/>
    </source>
</evidence>
<proteinExistence type="inferred from homology"/>
<dbReference type="SUPFAM" id="SSF55957">
    <property type="entry name" value="Phosphoglucomutase, C-terminal domain"/>
    <property type="match status" value="1"/>
</dbReference>
<feature type="domain" description="Alpha-D-phosphohexomutase C-terminal" evidence="9">
    <location>
        <begin position="379"/>
        <end position="441"/>
    </location>
</feature>